<dbReference type="InterPro" id="IPR036961">
    <property type="entry name" value="Kinesin_motor_dom_sf"/>
</dbReference>
<dbReference type="CDD" id="cd22248">
    <property type="entry name" value="Rcc_KIF21"/>
    <property type="match status" value="1"/>
</dbReference>
<dbReference type="SMART" id="SM00129">
    <property type="entry name" value="KISc"/>
    <property type="match status" value="1"/>
</dbReference>
<feature type="coiled-coil region" evidence="18">
    <location>
        <begin position="443"/>
        <end position="525"/>
    </location>
</feature>
<keyword evidence="5" id="KW-0963">Cytoplasm</keyword>
<dbReference type="STRING" id="126957.T1J740"/>
<dbReference type="HOGENOM" id="CLU_001485_4_5_1"/>
<dbReference type="InterPro" id="IPR027417">
    <property type="entry name" value="P-loop_NTPase"/>
</dbReference>
<feature type="compositionally biased region" description="Acidic residues" evidence="19">
    <location>
        <begin position="599"/>
        <end position="629"/>
    </location>
</feature>
<dbReference type="InterPro" id="IPR001752">
    <property type="entry name" value="Kinesin_motor_dom"/>
</dbReference>
<evidence type="ECO:0000256" key="1">
    <source>
        <dbReference type="ARBA" id="ARBA00004245"/>
    </source>
</evidence>
<dbReference type="CDD" id="cd01372">
    <property type="entry name" value="KISc_KIF4"/>
    <property type="match status" value="1"/>
</dbReference>
<evidence type="ECO:0000256" key="15">
    <source>
        <dbReference type="ARBA" id="ARBA00023273"/>
    </source>
</evidence>
<dbReference type="InterPro" id="IPR056533">
    <property type="entry name" value="KIF21A/B_hel_1"/>
</dbReference>
<dbReference type="Proteomes" id="UP000014500">
    <property type="component" value="Unassembled WGS sequence"/>
</dbReference>
<evidence type="ECO:0000256" key="10">
    <source>
        <dbReference type="ARBA" id="ARBA00022741"/>
    </source>
</evidence>
<evidence type="ECO:0000256" key="14">
    <source>
        <dbReference type="ARBA" id="ARBA00023212"/>
    </source>
</evidence>
<feature type="repeat" description="WD" evidence="16">
    <location>
        <begin position="1502"/>
        <end position="1537"/>
    </location>
</feature>
<feature type="repeat" description="WD" evidence="16">
    <location>
        <begin position="1263"/>
        <end position="1302"/>
    </location>
</feature>
<dbReference type="eggNOG" id="KOG0244">
    <property type="taxonomic scope" value="Eukaryota"/>
</dbReference>
<evidence type="ECO:0000256" key="11">
    <source>
        <dbReference type="ARBA" id="ARBA00022840"/>
    </source>
</evidence>
<dbReference type="PROSITE" id="PS50082">
    <property type="entry name" value="WD_REPEATS_2"/>
    <property type="match status" value="3"/>
</dbReference>
<feature type="region of interest" description="Disordered" evidence="19">
    <location>
        <begin position="1347"/>
        <end position="1368"/>
    </location>
</feature>
<evidence type="ECO:0000256" key="4">
    <source>
        <dbReference type="ARBA" id="ARBA00004624"/>
    </source>
</evidence>
<protein>
    <recommendedName>
        <fullName evidence="20">Kinesin motor domain-containing protein</fullName>
    </recommendedName>
</protein>
<evidence type="ECO:0000256" key="7">
    <source>
        <dbReference type="ARBA" id="ARBA00022574"/>
    </source>
</evidence>
<feature type="binding site" evidence="17">
    <location>
        <begin position="83"/>
        <end position="90"/>
    </location>
    <ligand>
        <name>ATP</name>
        <dbReference type="ChEBI" id="CHEBI:30616"/>
    </ligand>
</feature>
<evidence type="ECO:0000256" key="3">
    <source>
        <dbReference type="ARBA" id="ARBA00004489"/>
    </source>
</evidence>
<dbReference type="EnsemblMetazoa" id="SMAR009473-RA">
    <property type="protein sequence ID" value="SMAR009473-PA"/>
    <property type="gene ID" value="SMAR009473"/>
</dbReference>
<dbReference type="GO" id="GO:0030426">
    <property type="term" value="C:growth cone"/>
    <property type="evidence" value="ECO:0007669"/>
    <property type="project" value="UniProtKB-SubCell"/>
</dbReference>
<name>T1J740_STRMM</name>
<dbReference type="InterPro" id="IPR015943">
    <property type="entry name" value="WD40/YVTN_repeat-like_dom_sf"/>
</dbReference>
<comment type="similarity">
    <text evidence="17">Belongs to the TRAFAC class myosin-kinesin ATPase superfamily. Kinesin family.</text>
</comment>
<dbReference type="InterPro" id="IPR027640">
    <property type="entry name" value="Kinesin-like_fam"/>
</dbReference>
<dbReference type="InterPro" id="IPR019821">
    <property type="entry name" value="Kinesin_motor_CS"/>
</dbReference>
<dbReference type="GO" id="GO:0008017">
    <property type="term" value="F:microtubule binding"/>
    <property type="evidence" value="ECO:0007669"/>
    <property type="project" value="InterPro"/>
</dbReference>
<dbReference type="FunFam" id="3.40.850.10:FF:000011">
    <property type="entry name" value="Kinesin family member 21A"/>
    <property type="match status" value="1"/>
</dbReference>
<dbReference type="CDD" id="cd00200">
    <property type="entry name" value="WD40"/>
    <property type="match status" value="1"/>
</dbReference>
<dbReference type="OMA" id="NNTISIC"/>
<dbReference type="SUPFAM" id="SSF52540">
    <property type="entry name" value="P-loop containing nucleoside triphosphate hydrolases"/>
    <property type="match status" value="1"/>
</dbReference>
<evidence type="ECO:0000313" key="22">
    <source>
        <dbReference type="Proteomes" id="UP000014500"/>
    </source>
</evidence>
<dbReference type="GO" id="GO:0005524">
    <property type="term" value="F:ATP binding"/>
    <property type="evidence" value="ECO:0007669"/>
    <property type="project" value="UniProtKB-UniRule"/>
</dbReference>
<comment type="subcellular location">
    <subcellularLocation>
        <location evidence="3">Cell projection</location>
        <location evidence="3">Axon</location>
    </subcellularLocation>
    <subcellularLocation>
        <location evidence="2">Cell projection</location>
        <location evidence="2">Dendrite</location>
    </subcellularLocation>
    <subcellularLocation>
        <location evidence="4">Cell projection</location>
        <location evidence="4">Growth cone</location>
    </subcellularLocation>
    <subcellularLocation>
        <location evidence="1">Cytoplasm</location>
        <location evidence="1">Cytoskeleton</location>
    </subcellularLocation>
</comment>
<dbReference type="PROSITE" id="PS00678">
    <property type="entry name" value="WD_REPEATS_1"/>
    <property type="match status" value="1"/>
</dbReference>
<feature type="compositionally biased region" description="Low complexity" evidence="19">
    <location>
        <begin position="1923"/>
        <end position="1939"/>
    </location>
</feature>
<dbReference type="GO" id="GO:0003777">
    <property type="term" value="F:microtubule motor activity"/>
    <property type="evidence" value="ECO:0007669"/>
    <property type="project" value="InterPro"/>
</dbReference>
<keyword evidence="10 17" id="KW-0547">Nucleotide-binding</keyword>
<feature type="coiled-coil region" evidence="18">
    <location>
        <begin position="367"/>
        <end position="394"/>
    </location>
</feature>
<keyword evidence="6" id="KW-0597">Phosphoprotein</keyword>
<dbReference type="InterPro" id="IPR036322">
    <property type="entry name" value="WD40_repeat_dom_sf"/>
</dbReference>
<evidence type="ECO:0000259" key="20">
    <source>
        <dbReference type="PROSITE" id="PS50067"/>
    </source>
</evidence>
<evidence type="ECO:0000256" key="9">
    <source>
        <dbReference type="ARBA" id="ARBA00022737"/>
    </source>
</evidence>
<dbReference type="InterPro" id="IPR019775">
    <property type="entry name" value="WD40_repeat_CS"/>
</dbReference>
<dbReference type="PRINTS" id="PR00380">
    <property type="entry name" value="KINESINHEAVY"/>
</dbReference>
<dbReference type="Pfam" id="PF23204">
    <property type="entry name" value="KIF21A_2nd"/>
    <property type="match status" value="1"/>
</dbReference>
<feature type="compositionally biased region" description="Polar residues" evidence="19">
    <location>
        <begin position="1860"/>
        <end position="1880"/>
    </location>
</feature>
<dbReference type="GO" id="GO:0030425">
    <property type="term" value="C:dendrite"/>
    <property type="evidence" value="ECO:0007669"/>
    <property type="project" value="UniProtKB-SubCell"/>
</dbReference>
<evidence type="ECO:0000256" key="19">
    <source>
        <dbReference type="SAM" id="MobiDB-lite"/>
    </source>
</evidence>
<keyword evidence="11 17" id="KW-0067">ATP-binding</keyword>
<keyword evidence="15" id="KW-0966">Cell projection</keyword>
<feature type="region of interest" description="Disordered" evidence="19">
    <location>
        <begin position="579"/>
        <end position="629"/>
    </location>
</feature>
<feature type="compositionally biased region" description="Low complexity" evidence="19">
    <location>
        <begin position="1044"/>
        <end position="1055"/>
    </location>
</feature>
<feature type="region of interest" description="Disordered" evidence="19">
    <location>
        <begin position="1840"/>
        <end position="2020"/>
    </location>
</feature>
<dbReference type="Gene3D" id="2.130.10.10">
    <property type="entry name" value="YVTN repeat-like/Quinoprotein amine dehydrogenase"/>
    <property type="match status" value="3"/>
</dbReference>
<accession>T1J740</accession>
<dbReference type="EMBL" id="JH431912">
    <property type="status" value="NOT_ANNOTATED_CDS"/>
    <property type="molecule type" value="Genomic_DNA"/>
</dbReference>
<dbReference type="PROSITE" id="PS50294">
    <property type="entry name" value="WD_REPEATS_REGION"/>
    <property type="match status" value="1"/>
</dbReference>
<feature type="compositionally biased region" description="Polar residues" evidence="19">
    <location>
        <begin position="1967"/>
        <end position="2017"/>
    </location>
</feature>
<dbReference type="Pfam" id="PF00400">
    <property type="entry name" value="WD40"/>
    <property type="match status" value="5"/>
</dbReference>
<dbReference type="PROSITE" id="PS00411">
    <property type="entry name" value="KINESIN_MOTOR_1"/>
    <property type="match status" value="1"/>
</dbReference>
<feature type="coiled-coil region" evidence="18">
    <location>
        <begin position="990"/>
        <end position="1017"/>
    </location>
</feature>
<feature type="region of interest" description="Disordered" evidence="19">
    <location>
        <begin position="1617"/>
        <end position="1649"/>
    </location>
</feature>
<dbReference type="InterPro" id="IPR001680">
    <property type="entry name" value="WD40_rpt"/>
</dbReference>
<dbReference type="GO" id="GO:0007052">
    <property type="term" value="P:mitotic spindle organization"/>
    <property type="evidence" value="ECO:0007669"/>
    <property type="project" value="TreeGrafter"/>
</dbReference>
<keyword evidence="9" id="KW-0677">Repeat</keyword>
<dbReference type="PANTHER" id="PTHR47969:SF28">
    <property type="entry name" value="KINESIN-LIKE PROTEIN KIF21B"/>
    <property type="match status" value="1"/>
</dbReference>
<dbReference type="FunFam" id="2.130.10.10:FF:000164">
    <property type="entry name" value="Kinesin family member 21A"/>
    <property type="match status" value="1"/>
</dbReference>
<evidence type="ECO:0000256" key="2">
    <source>
        <dbReference type="ARBA" id="ARBA00004279"/>
    </source>
</evidence>
<reference evidence="22" key="1">
    <citation type="submission" date="2011-05" db="EMBL/GenBank/DDBJ databases">
        <authorList>
            <person name="Richards S.R."/>
            <person name="Qu J."/>
            <person name="Jiang H."/>
            <person name="Jhangiani S.N."/>
            <person name="Agravi P."/>
            <person name="Goodspeed R."/>
            <person name="Gross S."/>
            <person name="Mandapat C."/>
            <person name="Jackson L."/>
            <person name="Mathew T."/>
            <person name="Pu L."/>
            <person name="Thornton R."/>
            <person name="Saada N."/>
            <person name="Wilczek-Boney K.B."/>
            <person name="Lee S."/>
            <person name="Kovar C."/>
            <person name="Wu Y."/>
            <person name="Scherer S.E."/>
            <person name="Worley K.C."/>
            <person name="Muzny D.M."/>
            <person name="Gibbs R."/>
        </authorList>
    </citation>
    <scope>NUCLEOTIDE SEQUENCE</scope>
    <source>
        <strain evidence="22">Brora</strain>
    </source>
</reference>
<evidence type="ECO:0000256" key="16">
    <source>
        <dbReference type="PROSITE-ProRule" id="PRU00221"/>
    </source>
</evidence>
<feature type="region of interest" description="Disordered" evidence="19">
    <location>
        <begin position="1135"/>
        <end position="1223"/>
    </location>
</feature>
<dbReference type="GO" id="GO:0007018">
    <property type="term" value="P:microtubule-based movement"/>
    <property type="evidence" value="ECO:0007669"/>
    <property type="project" value="InterPro"/>
</dbReference>
<reference evidence="21" key="2">
    <citation type="submission" date="2015-02" db="UniProtKB">
        <authorList>
            <consortium name="EnsemblMetazoa"/>
        </authorList>
    </citation>
    <scope>IDENTIFICATION</scope>
</reference>
<proteinExistence type="inferred from homology"/>
<feature type="repeat" description="WD" evidence="16">
    <location>
        <begin position="1544"/>
        <end position="1583"/>
    </location>
</feature>
<feature type="domain" description="Kinesin motor" evidence="20">
    <location>
        <begin position="4"/>
        <end position="359"/>
    </location>
</feature>
<evidence type="ECO:0000256" key="12">
    <source>
        <dbReference type="ARBA" id="ARBA00023054"/>
    </source>
</evidence>
<dbReference type="Pfam" id="PF23203">
    <property type="entry name" value="KIF21A"/>
    <property type="match status" value="1"/>
</dbReference>
<dbReference type="Pfam" id="PF00225">
    <property type="entry name" value="Kinesin"/>
    <property type="match status" value="1"/>
</dbReference>
<dbReference type="SMART" id="SM00320">
    <property type="entry name" value="WD40"/>
    <property type="match status" value="7"/>
</dbReference>
<dbReference type="PANTHER" id="PTHR47969">
    <property type="entry name" value="CHROMOSOME-ASSOCIATED KINESIN KIF4A-RELATED"/>
    <property type="match status" value="1"/>
</dbReference>
<keyword evidence="14" id="KW-0206">Cytoskeleton</keyword>
<dbReference type="GO" id="GO:0051231">
    <property type="term" value="P:spindle elongation"/>
    <property type="evidence" value="ECO:0007669"/>
    <property type="project" value="TreeGrafter"/>
</dbReference>
<dbReference type="InterPro" id="IPR056532">
    <property type="entry name" value="KIF21A/B_hel_2"/>
</dbReference>
<evidence type="ECO:0000256" key="5">
    <source>
        <dbReference type="ARBA" id="ARBA00022490"/>
    </source>
</evidence>
<evidence type="ECO:0000313" key="21">
    <source>
        <dbReference type="EnsemblMetazoa" id="SMAR009473-PA"/>
    </source>
</evidence>
<keyword evidence="8" id="KW-0493">Microtubule</keyword>
<dbReference type="PhylomeDB" id="T1J740"/>
<evidence type="ECO:0000256" key="8">
    <source>
        <dbReference type="ARBA" id="ARBA00022701"/>
    </source>
</evidence>
<dbReference type="Pfam" id="PF25764">
    <property type="entry name" value="KIF21A_4th"/>
    <property type="match status" value="1"/>
</dbReference>
<sequence>MGEDVRVALRIRPQFPREIIDKYRVCTSVAAGEPQVWLGNDKAFTFDYVFDMNSTQDEVFENCVKNLIDGCFDGLNATVLAYGQTGSGKTYTMGTGFDMNLHYEELGIIPRAVDHLFRGIVERQQWARDNGESPPEFKITCQFMELYNEEVIDLFDTTRDGFVKGKKSGIRIHEDSQRSIYTVGLTTRNVTSKAETIECLKLGALSRTTASTQMNVQSSRSHAVFTIHMKQHRIVNCNDPETESNDMNDFETLSAKFHFVDLAGSERLKRTGATGERAREGISINCGLLALGNVISALGDKAKHSTKHVPYRDSKLTRLLQDSLGGNSRTIMIACISPSDRDFMETLNTLKYANRARNIKNKIVVNQDKASKTISTLRMEIQQLQLELMEYKQHVDPPLTLSSSTVSVSETALCIANDGDGEFLGKRLIVDGVESINDMYHENTMLQSENNTLRTRIKAMQETIEQLTVRNTQMLSEKTCGSWISVEGSEPSDMIQMVQGYLKEIEEFRAKLLESENTCQVLRRTTSRAQSRMLSPPEMTMSAFELGMEADETMSVDDILGEAKMDIIKLKRKGKKARLKVASENEKDEVAEIDKDKSDDDTETEDDNTLDNDVSSESDSEDKENIKDEEDLADLTCEISIKQKLIEELEKSQRRLHIMKSQYEEKVVQLQNQIKATQEERDKVLSTYSTQQPTDKVKKVKEEYEKKLNNLQNEMKKLQEAKKRHAQLVKSQSQYEQQLKTLRADLTDMKRSKVRLLNKMKEEATKHKDSEVKRNREIAQLKKDSRVKANQIRSLEAEKKLKEGMLRRKKEEVFALKKLARPMSDKVAGRVIQPKFSRNLPFVKKPFSPKLAKHKWQTVEKEISKAILNRQTIASLEKDMERWLEERHSLSHDLDRCVRKRDKAILERKVDDTTVRDFEDQIENLKANIDYIQENITECQANIMQMEVPKTEGGSDALDSAVVLSGLGLEETKYLLEKLFLFTLNQGVLASQKEGKLKEVEAKMEQLTQNNVVQHQLLDYLYAQHGLDNFGFCTINGNGEDDSSGSSRSPSPSEGMVDLQQIPQVSCSSDSLGRKGLRDKIRRRTATTEELLFFKSGSGEAPTMPLMGMHEEEDLPSSNIMQRSLGALSASVTSNIPLPRVPSAPGSLKGLMSNRGEGSCPSSPLIMRKSHDRLNSDLSPRPQRKSGYHLNSPSLNRQISIESNVDVSPPPSPTTSRKNKDDNVFSRLTSRTCLCNDTNPDRGIISSYTGKMRSGPLVCTHVAEGHSKAVLSVAATEDLLFSSSKDRTVKVWDLQSGLEVQSLDNHPNNVVVVKYSQQSQLVFSVSASFIKVWDLRENPSKCVKTLSSSGLSATGSFSSSNSMRSQHSSAKETQINDIALTQSGITLFSASSNTVRIWDLRKFNCVGKLGGSHQAAVMCLTVEDTTKDTCMVVTGSKDHYIKVFSITEGIGGMHTPKYNLEPPHYDGIESLTMCGKYLFSGSRDMCIKKWDLGESGLKQSINQAHKDWVCGLCILPGNQVLLSGCRGGFVKLWSVESCAQICEIKAHASPINSVTSNSTSVFTASSDGTIGVWKMKGNECASSEITAEGVGDIINTTTVTQQDLQSLETSILGAKQPLEDEASQTGATRFDVQTRAPTRSAFTQPGTTIYPSAQSGYGTNLGWPAAPFIDPCENFGPGPWRDMVTARVASLPALMGFGSVNGYPGGSNCLMQGAGAGFGQQGANGYGGQSAYGALNAMGPPMNGYSGMVSAPPQYGLSRGMSHGMSHAPTAYPSSRPVSIIPPPTGQSACRTMAPPPPPQQCTSPMSSVPTAVPTMAGSMPPTMAGTRVGTTIAPTIGGKTAGASFGGQNEMSMPAAKSHYTTQRKSKYDTQQQEQQPGSGISKATKRSPTRSTSNIPAHRCNKGTGFEESLVPPANGKNGKRSVTPTPRTSRATAPAVSGYISPPNGSHVSAQPTHKTQGVGKSMPATSYAPTTMARSQHAPSSPPQTGYHSPTTVHAGASVSQYGPRNGYQSPPTMVSIAHPSMGSPGMASPVAGSPPIGCSVMGSPMSRPGMMGPMMPSMMGPRPPMSAMGPPVGGMGAQCGSMMGQSPMMAQWMNCTNFDEGYEQYPIRLAMRNC</sequence>
<dbReference type="GO" id="GO:0005874">
    <property type="term" value="C:microtubule"/>
    <property type="evidence" value="ECO:0007669"/>
    <property type="project" value="UniProtKB-KW"/>
</dbReference>
<keyword evidence="7 16" id="KW-0853">WD repeat</keyword>
<feature type="coiled-coil region" evidence="18">
    <location>
        <begin position="632"/>
        <end position="812"/>
    </location>
</feature>
<keyword evidence="12 18" id="KW-0175">Coiled coil</keyword>
<feature type="region of interest" description="Disordered" evidence="19">
    <location>
        <begin position="1038"/>
        <end position="1062"/>
    </location>
</feature>
<evidence type="ECO:0000256" key="17">
    <source>
        <dbReference type="PROSITE-ProRule" id="PRU00283"/>
    </source>
</evidence>
<evidence type="ECO:0000256" key="18">
    <source>
        <dbReference type="SAM" id="Coils"/>
    </source>
</evidence>
<organism evidence="21 22">
    <name type="scientific">Strigamia maritima</name>
    <name type="common">European centipede</name>
    <name type="synonym">Geophilus maritimus</name>
    <dbReference type="NCBI Taxonomy" id="126957"/>
    <lineage>
        <taxon>Eukaryota</taxon>
        <taxon>Metazoa</taxon>
        <taxon>Ecdysozoa</taxon>
        <taxon>Arthropoda</taxon>
        <taxon>Myriapoda</taxon>
        <taxon>Chilopoda</taxon>
        <taxon>Pleurostigmophora</taxon>
        <taxon>Geophilomorpha</taxon>
        <taxon>Linotaeniidae</taxon>
        <taxon>Strigamia</taxon>
    </lineage>
</organism>
<keyword evidence="13 17" id="KW-0505">Motor protein</keyword>
<dbReference type="PROSITE" id="PS50067">
    <property type="entry name" value="KINESIN_MOTOR_2"/>
    <property type="match status" value="1"/>
</dbReference>
<dbReference type="GO" id="GO:0005875">
    <property type="term" value="C:microtubule associated complex"/>
    <property type="evidence" value="ECO:0007669"/>
    <property type="project" value="TreeGrafter"/>
</dbReference>
<evidence type="ECO:0000256" key="6">
    <source>
        <dbReference type="ARBA" id="ARBA00022553"/>
    </source>
</evidence>
<dbReference type="SUPFAM" id="SSF50978">
    <property type="entry name" value="WD40 repeat-like"/>
    <property type="match status" value="1"/>
</dbReference>
<feature type="compositionally biased region" description="Polar residues" evidence="19">
    <location>
        <begin position="1189"/>
        <end position="1206"/>
    </location>
</feature>
<keyword evidence="22" id="KW-1185">Reference proteome</keyword>
<dbReference type="Gene3D" id="3.40.850.10">
    <property type="entry name" value="Kinesin motor domain"/>
    <property type="match status" value="1"/>
</dbReference>
<feature type="compositionally biased region" description="Polar residues" evidence="19">
    <location>
        <begin position="1946"/>
        <end position="1959"/>
    </location>
</feature>
<feature type="compositionally biased region" description="Basic and acidic residues" evidence="19">
    <location>
        <begin position="581"/>
        <end position="598"/>
    </location>
</feature>
<feature type="coiled-coil region" evidence="18">
    <location>
        <begin position="873"/>
        <end position="942"/>
    </location>
</feature>
<feature type="compositionally biased region" description="Polar residues" evidence="19">
    <location>
        <begin position="1635"/>
        <end position="1649"/>
    </location>
</feature>
<evidence type="ECO:0000256" key="13">
    <source>
        <dbReference type="ARBA" id="ARBA00023175"/>
    </source>
</evidence>